<dbReference type="Proteomes" id="UP000250235">
    <property type="component" value="Unassembled WGS sequence"/>
</dbReference>
<proteinExistence type="predicted"/>
<organism evidence="1 2">
    <name type="scientific">Dorcoceras hygrometricum</name>
    <dbReference type="NCBI Taxonomy" id="472368"/>
    <lineage>
        <taxon>Eukaryota</taxon>
        <taxon>Viridiplantae</taxon>
        <taxon>Streptophyta</taxon>
        <taxon>Embryophyta</taxon>
        <taxon>Tracheophyta</taxon>
        <taxon>Spermatophyta</taxon>
        <taxon>Magnoliopsida</taxon>
        <taxon>eudicotyledons</taxon>
        <taxon>Gunneridae</taxon>
        <taxon>Pentapetalae</taxon>
        <taxon>asterids</taxon>
        <taxon>lamiids</taxon>
        <taxon>Lamiales</taxon>
        <taxon>Gesneriaceae</taxon>
        <taxon>Didymocarpoideae</taxon>
        <taxon>Trichosporeae</taxon>
        <taxon>Loxocarpinae</taxon>
        <taxon>Dorcoceras</taxon>
    </lineage>
</organism>
<name>A0A2Z7CHG2_9LAMI</name>
<reference evidence="1 2" key="1">
    <citation type="journal article" date="2015" name="Proc. Natl. Acad. Sci. U.S.A.">
        <title>The resurrection genome of Boea hygrometrica: A blueprint for survival of dehydration.</title>
        <authorList>
            <person name="Xiao L."/>
            <person name="Yang G."/>
            <person name="Zhang L."/>
            <person name="Yang X."/>
            <person name="Zhao S."/>
            <person name="Ji Z."/>
            <person name="Zhou Q."/>
            <person name="Hu M."/>
            <person name="Wang Y."/>
            <person name="Chen M."/>
            <person name="Xu Y."/>
            <person name="Jin H."/>
            <person name="Xiao X."/>
            <person name="Hu G."/>
            <person name="Bao F."/>
            <person name="Hu Y."/>
            <person name="Wan P."/>
            <person name="Li L."/>
            <person name="Deng X."/>
            <person name="Kuang T."/>
            <person name="Xiang C."/>
            <person name="Zhu J.K."/>
            <person name="Oliver M.J."/>
            <person name="He Y."/>
        </authorList>
    </citation>
    <scope>NUCLEOTIDE SEQUENCE [LARGE SCALE GENOMIC DNA]</scope>
    <source>
        <strain evidence="2">cv. XS01</strain>
    </source>
</reference>
<keyword evidence="2" id="KW-1185">Reference proteome</keyword>
<evidence type="ECO:0000313" key="1">
    <source>
        <dbReference type="EMBL" id="KZV44089.1"/>
    </source>
</evidence>
<evidence type="ECO:0000313" key="2">
    <source>
        <dbReference type="Proteomes" id="UP000250235"/>
    </source>
</evidence>
<gene>
    <name evidence="1" type="ORF">F511_10760</name>
</gene>
<accession>A0A2Z7CHG2</accession>
<sequence length="73" mass="8121">FDGESLSCVEIYICDPDTDNLTVIESIRWGYFASGFKGKLYVMGGRSSFTIGCQIKNKRLHAVPCVAWNGKRA</sequence>
<feature type="non-terminal residue" evidence="1">
    <location>
        <position position="1"/>
    </location>
</feature>
<dbReference type="AlphaFoldDB" id="A0A2Z7CHG2"/>
<protein>
    <submittedName>
        <fullName evidence="1">F-box/kelch-repeat protein</fullName>
    </submittedName>
</protein>
<dbReference type="EMBL" id="KQ997540">
    <property type="protein sequence ID" value="KZV44089.1"/>
    <property type="molecule type" value="Genomic_DNA"/>
</dbReference>
<dbReference type="OrthoDB" id="45365at2759"/>